<dbReference type="AlphaFoldDB" id="A0A6I3RXS1"/>
<reference evidence="6 7" key="1">
    <citation type="journal article" date="2019" name="Nat. Med.">
        <title>A library of human gut bacterial isolates paired with longitudinal multiomics data enables mechanistic microbiome research.</title>
        <authorList>
            <person name="Poyet M."/>
            <person name="Groussin M."/>
            <person name="Gibbons S.M."/>
            <person name="Avila-Pacheco J."/>
            <person name="Jiang X."/>
            <person name="Kearney S.M."/>
            <person name="Perrotta A.R."/>
            <person name="Berdy B."/>
            <person name="Zhao S."/>
            <person name="Lieberman T.D."/>
            <person name="Swanson P.K."/>
            <person name="Smith M."/>
            <person name="Roesemann S."/>
            <person name="Alexander J.E."/>
            <person name="Rich S.A."/>
            <person name="Livny J."/>
            <person name="Vlamakis H."/>
            <person name="Clish C."/>
            <person name="Bullock K."/>
            <person name="Deik A."/>
            <person name="Scott J."/>
            <person name="Pierce K.A."/>
            <person name="Xavier R.J."/>
            <person name="Alm E.J."/>
        </authorList>
    </citation>
    <scope>NUCLEOTIDE SEQUENCE [LARGE SCALE GENOMIC DNA]</scope>
    <source>
        <strain evidence="6 7">BIOML-A2</strain>
    </source>
</reference>
<dbReference type="FunFam" id="3.40.50.2300:FF:000018">
    <property type="entry name" value="DNA-binding transcriptional regulator NtrC"/>
    <property type="match status" value="1"/>
</dbReference>
<dbReference type="Pfam" id="PF00072">
    <property type="entry name" value="Response_reg"/>
    <property type="match status" value="1"/>
</dbReference>
<dbReference type="RefSeq" id="WP_008810972.1">
    <property type="nucleotide sequence ID" value="NZ_CAUDBR010000007.1"/>
</dbReference>
<evidence type="ECO:0000313" key="6">
    <source>
        <dbReference type="EMBL" id="MTU42258.1"/>
    </source>
</evidence>
<comment type="caution">
    <text evidence="6">The sequence shown here is derived from an EMBL/GenBank/DDBJ whole genome shotgun (WGS) entry which is preliminary data.</text>
</comment>
<dbReference type="SMART" id="SM00421">
    <property type="entry name" value="HTH_LUXR"/>
    <property type="match status" value="1"/>
</dbReference>
<dbReference type="PRINTS" id="PR00038">
    <property type="entry name" value="HTHLUXR"/>
</dbReference>
<dbReference type="PROSITE" id="PS50043">
    <property type="entry name" value="HTH_LUXR_2"/>
    <property type="match status" value="1"/>
</dbReference>
<evidence type="ECO:0000256" key="5">
    <source>
        <dbReference type="ARBA" id="ARBA00023163"/>
    </source>
</evidence>
<organism evidence="6 7">
    <name type="scientific">Parasutterella excrementihominis</name>
    <dbReference type="NCBI Taxonomy" id="487175"/>
    <lineage>
        <taxon>Bacteria</taxon>
        <taxon>Pseudomonadati</taxon>
        <taxon>Pseudomonadota</taxon>
        <taxon>Betaproteobacteria</taxon>
        <taxon>Burkholderiales</taxon>
        <taxon>Sutterellaceae</taxon>
        <taxon>Parasutterella</taxon>
    </lineage>
</organism>
<accession>A0A6I3RXS1</accession>
<dbReference type="InterPro" id="IPR000792">
    <property type="entry name" value="Tscrpt_reg_LuxR_C"/>
</dbReference>
<dbReference type="InterPro" id="IPR016032">
    <property type="entry name" value="Sig_transdc_resp-reg_C-effctor"/>
</dbReference>
<protein>
    <submittedName>
        <fullName evidence="6">Response regulator</fullName>
    </submittedName>
</protein>
<dbReference type="GO" id="GO:0000160">
    <property type="term" value="P:phosphorelay signal transduction system"/>
    <property type="evidence" value="ECO:0007669"/>
    <property type="project" value="UniProtKB-KW"/>
</dbReference>
<evidence type="ECO:0000256" key="3">
    <source>
        <dbReference type="ARBA" id="ARBA00023015"/>
    </source>
</evidence>
<proteinExistence type="predicted"/>
<keyword evidence="2" id="KW-0902">Two-component regulatory system</keyword>
<dbReference type="SUPFAM" id="SSF52172">
    <property type="entry name" value="CheY-like"/>
    <property type="match status" value="1"/>
</dbReference>
<name>A0A6I3RXS1_9BURK</name>
<evidence type="ECO:0000256" key="4">
    <source>
        <dbReference type="ARBA" id="ARBA00023125"/>
    </source>
</evidence>
<dbReference type="Gene3D" id="3.40.50.2300">
    <property type="match status" value="1"/>
</dbReference>
<evidence type="ECO:0000256" key="1">
    <source>
        <dbReference type="ARBA" id="ARBA00022553"/>
    </source>
</evidence>
<dbReference type="CDD" id="cd06170">
    <property type="entry name" value="LuxR_C_like"/>
    <property type="match status" value="1"/>
</dbReference>
<dbReference type="PANTHER" id="PTHR44688:SF16">
    <property type="entry name" value="DNA-BINDING TRANSCRIPTIONAL ACTIVATOR DEVR_DOSR"/>
    <property type="match status" value="1"/>
</dbReference>
<dbReference type="SUPFAM" id="SSF46894">
    <property type="entry name" value="C-terminal effector domain of the bipartite response regulators"/>
    <property type="match status" value="1"/>
</dbReference>
<dbReference type="SMART" id="SM00448">
    <property type="entry name" value="REC"/>
    <property type="match status" value="1"/>
</dbReference>
<dbReference type="CDD" id="cd17537">
    <property type="entry name" value="REC_FixJ"/>
    <property type="match status" value="1"/>
</dbReference>
<keyword evidence="1" id="KW-0597">Phosphoprotein</keyword>
<dbReference type="Proteomes" id="UP000462362">
    <property type="component" value="Unassembled WGS sequence"/>
</dbReference>
<evidence type="ECO:0000313" key="7">
    <source>
        <dbReference type="Proteomes" id="UP000462362"/>
    </source>
</evidence>
<keyword evidence="5" id="KW-0804">Transcription</keyword>
<gene>
    <name evidence="6" type="ORF">GMD42_01205</name>
</gene>
<dbReference type="EMBL" id="WNCL01000002">
    <property type="protein sequence ID" value="MTU42258.1"/>
    <property type="molecule type" value="Genomic_DNA"/>
</dbReference>
<sequence>MLIRIVDDDEDLAESLKFLLEPEGWEVVSYPSAEDYLKSDAPSVEGCLLLDIRMPGLSGLELQEKMKERGWEVPIIFLTGHGDVDVAVQAMKFGAYDFLQKPVKAERLIQAISSVASMLKEKRDYGASLEYWYKKFQLLTDRERSVTILASQGLLNQEISERLNISTRTVHTHRLNSYKKLDVHSTSDLAPIAALYRSRKITL</sequence>
<dbReference type="PROSITE" id="PS50110">
    <property type="entry name" value="RESPONSE_REGULATORY"/>
    <property type="match status" value="1"/>
</dbReference>
<keyword evidence="3" id="KW-0805">Transcription regulation</keyword>
<dbReference type="InterPro" id="IPR011006">
    <property type="entry name" value="CheY-like_superfamily"/>
</dbReference>
<dbReference type="InterPro" id="IPR001789">
    <property type="entry name" value="Sig_transdc_resp-reg_receiver"/>
</dbReference>
<dbReference type="PANTHER" id="PTHR44688">
    <property type="entry name" value="DNA-BINDING TRANSCRIPTIONAL ACTIVATOR DEVR_DOSR"/>
    <property type="match status" value="1"/>
</dbReference>
<dbReference type="Pfam" id="PF00196">
    <property type="entry name" value="GerE"/>
    <property type="match status" value="1"/>
</dbReference>
<dbReference type="Gene3D" id="1.10.10.10">
    <property type="entry name" value="Winged helix-like DNA-binding domain superfamily/Winged helix DNA-binding domain"/>
    <property type="match status" value="1"/>
</dbReference>
<dbReference type="PROSITE" id="PS00622">
    <property type="entry name" value="HTH_LUXR_1"/>
    <property type="match status" value="1"/>
</dbReference>
<evidence type="ECO:0000256" key="2">
    <source>
        <dbReference type="ARBA" id="ARBA00023012"/>
    </source>
</evidence>
<dbReference type="GO" id="GO:0006355">
    <property type="term" value="P:regulation of DNA-templated transcription"/>
    <property type="evidence" value="ECO:0007669"/>
    <property type="project" value="InterPro"/>
</dbReference>
<keyword evidence="4" id="KW-0238">DNA-binding</keyword>
<dbReference type="GO" id="GO:0003677">
    <property type="term" value="F:DNA binding"/>
    <property type="evidence" value="ECO:0007669"/>
    <property type="project" value="UniProtKB-KW"/>
</dbReference>
<dbReference type="InterPro" id="IPR036388">
    <property type="entry name" value="WH-like_DNA-bd_sf"/>
</dbReference>